<dbReference type="GO" id="GO:0030991">
    <property type="term" value="C:intraciliary transport particle A"/>
    <property type="evidence" value="ECO:0007669"/>
    <property type="project" value="TreeGrafter"/>
</dbReference>
<dbReference type="PROSITE" id="PS00678">
    <property type="entry name" value="WD_REPEATS_1"/>
    <property type="match status" value="1"/>
</dbReference>
<keyword evidence="8" id="KW-0175">Coiled coil</keyword>
<dbReference type="InterPro" id="IPR019775">
    <property type="entry name" value="WD40_repeat_CS"/>
</dbReference>
<evidence type="ECO:0000313" key="13">
    <source>
        <dbReference type="EMBL" id="KAF4682704.1"/>
    </source>
</evidence>
<dbReference type="GO" id="GO:0035721">
    <property type="term" value="P:intraciliary retrograde transport"/>
    <property type="evidence" value="ECO:0007669"/>
    <property type="project" value="TreeGrafter"/>
</dbReference>
<organism evidence="13 14">
    <name type="scientific">Perkinsus olseni</name>
    <name type="common">Perkinsus atlanticus</name>
    <dbReference type="NCBI Taxonomy" id="32597"/>
    <lineage>
        <taxon>Eukaryota</taxon>
        <taxon>Sar</taxon>
        <taxon>Alveolata</taxon>
        <taxon>Perkinsozoa</taxon>
        <taxon>Perkinsea</taxon>
        <taxon>Perkinsida</taxon>
        <taxon>Perkinsidae</taxon>
        <taxon>Perkinsus</taxon>
    </lineage>
</organism>
<evidence type="ECO:0008006" key="15">
    <source>
        <dbReference type="Google" id="ProtNLM"/>
    </source>
</evidence>
<keyword evidence="4" id="KW-0802">TPR repeat</keyword>
<feature type="domain" description="IF140 C-terminal TPR" evidence="11">
    <location>
        <begin position="1344"/>
        <end position="1464"/>
    </location>
</feature>
<name>A0A7J6NG32_PEROL</name>
<evidence type="ECO:0000259" key="11">
    <source>
        <dbReference type="Pfam" id="PF24760"/>
    </source>
</evidence>
<evidence type="ECO:0000256" key="1">
    <source>
        <dbReference type="ARBA" id="ARBA00004138"/>
    </source>
</evidence>
<keyword evidence="5" id="KW-0969">Cilium</keyword>
<reference evidence="13 14" key="1">
    <citation type="submission" date="2020-04" db="EMBL/GenBank/DDBJ databases">
        <title>Perkinsus olseni comparative genomics.</title>
        <authorList>
            <person name="Bogema D.R."/>
        </authorList>
    </citation>
    <scope>NUCLEOTIDE SEQUENCE [LARGE SCALE GENOMIC DNA]</scope>
    <source>
        <strain evidence="13">00978-12</strain>
    </source>
</reference>
<evidence type="ECO:0000256" key="2">
    <source>
        <dbReference type="ARBA" id="ARBA00022574"/>
    </source>
</evidence>
<evidence type="ECO:0000256" key="3">
    <source>
        <dbReference type="ARBA" id="ARBA00022737"/>
    </source>
</evidence>
<proteinExistence type="predicted"/>
<keyword evidence="6" id="KW-0966">Cell projection</keyword>
<dbReference type="SUPFAM" id="SSF48452">
    <property type="entry name" value="TPR-like"/>
    <property type="match status" value="1"/>
</dbReference>
<dbReference type="Gene3D" id="2.130.10.10">
    <property type="entry name" value="YVTN repeat-like/Quinoprotein amine dehydrogenase"/>
    <property type="match status" value="2"/>
</dbReference>
<dbReference type="Proteomes" id="UP000541610">
    <property type="component" value="Unassembled WGS sequence"/>
</dbReference>
<keyword evidence="2 7" id="KW-0853">WD repeat</keyword>
<evidence type="ECO:0000313" key="14">
    <source>
        <dbReference type="Proteomes" id="UP000541610"/>
    </source>
</evidence>
<sequence>MSLVTCFPLPDVPAASLSQWTMGDDREALLAVASEGSSEAEGSEVLLYSVEGVKVPVIPRLHRRSSITSLIWSQLSPGKGGSTLFITWRDGTLQRVDTTEGVEKKVELVEKRIEMEGAHTVTGACSPDGRSLVISSSDGSLTLWDVDGLGKLEIIHRVSSRVGVATHIVFRTRDPANPDRSPYVFAAESGSICSVSSAGTQVESYKIVGPVIYLSYIEEDDIVVILSSTGILARFKMDTAGKMVADAKMKLSAANPSETRCCWAGSGLLVTVSREPFVRLWKLSPSRSKGGHEEEQAHYLMALQDGSEQGAKLSKDVAVSVAYDPNRMVIACGTAKGHVVRWRCLEDDSRDATDASWELLPLVEVPGGNSIDDVSWCCRRDATVLAAGVSGSTGGRLLCPWLVIENSICWSSCLPKIAVQTAADRLAVMDGDHGTRRGVQCSGDGSERIHLKGAVLLKAFLVCWSHDTVFVFIATGVEKAKVVTRISASSLVAATAWCREVDDEAKKPALADLTVVVAYPRRLTFLNGSGAQKKEVPYIESTDGAPRALACSASGLLVVVSSTNIIRVWELGRGASTAQPKPVGAPRRINITDKESGEEVGIVESVAANCNGTRASILMSRHEKKASGGGGAVRHQIDARIVFYDIINDLLAFKYCKASDVLYSPVTHTWDHRDPRVMACEGRDVTPTKATRRQGVESSSSISRINTLLLFILDDSGSGQIVLQGTHPCRTPSGTAALPVAIATPYIYFYDSSAGSVSKVCQRSFAGMESACDGPQGASTAKALIDFSFYLAKGNADAAYRAVRAVESLAVWENLCRMAVKTRQLQVARRCLGRIQVSGEGSGGGPVSSTPAAALRASFVLRDGDAKADFATDDEELAAIAVHLDMIEEAEELYRQAFDYFKLNKLYQRLGRWSDAIAVAEVHDRMHLSSTHFACAKSLEAKGDVEGALKNYEKAGPAGLSEIPRMFLRFGLLQPLKDYVQRVQKPFLYKWYGQYLESTGKAKEAEGYYHQAEDWAALVRLSWAKSDFDGARKICRDSGDSNATYQHAKYLQDYCTAPGGQCSPEGKVFERRTMPGVEGKEELLKEVVDGYSYSGRVGVALRLAQAYDMEAELIKLSMQAVYSDEGAGGTATAGAMQAARFYETKGDYARAAALYQKIGQTDKAISLCLATEQHDALRKLADYLTPETTDQATMERCAKVLIEQKYYDKAVQLLASSKQLENAVAMCKDYDVPITEELAEKLTPKDRDHPKYRELLLAIGDLSKQHGLYALACKKFTQAGDKIRAIKALLRSGDTEKIIFYAQTARAKEVYVLAANSLQSLDWFNNPELEKNIIAFYTRAKATDQLSRFHQARAHRAIDEHQDVEGAIAALEEALAAVDKDPDASPTHDCSTMKSGLEVLRKFGEAKKSADTDPRASLVACGSLLQSSELKDSPLRPGDIYAFMAQLFHTNGQTSDAAEVVKRMIHQSITPSVYIPRKLLQEIGFGGLPRESSDAQAEDDSIEDEIVEEIGVS</sequence>
<dbReference type="EMBL" id="JABANP010000413">
    <property type="protein sequence ID" value="KAF4682704.1"/>
    <property type="molecule type" value="Genomic_DNA"/>
</dbReference>
<feature type="domain" description="IF140/IFT172/WDR19 TPR" evidence="12">
    <location>
        <begin position="794"/>
        <end position="1052"/>
    </location>
</feature>
<comment type="subcellular location">
    <subcellularLocation>
        <location evidence="1">Cell projection</location>
        <location evidence="1">Cilium</location>
    </subcellularLocation>
</comment>
<dbReference type="Pfam" id="PF24762">
    <property type="entry name" value="TPR_IF140-IFT172"/>
    <property type="match status" value="2"/>
</dbReference>
<evidence type="ECO:0000259" key="10">
    <source>
        <dbReference type="Pfam" id="PF23385"/>
    </source>
</evidence>
<dbReference type="InterPro" id="IPR056156">
    <property type="entry name" value="TPR_IF140_C"/>
</dbReference>
<dbReference type="InterPro" id="IPR056155">
    <property type="entry name" value="Beta-prop_IFT140_2nd"/>
</dbReference>
<dbReference type="Pfam" id="PF23385">
    <property type="entry name" value="Beta-prop_IFT140_2nd"/>
    <property type="match status" value="1"/>
</dbReference>
<dbReference type="Pfam" id="PF23383">
    <property type="entry name" value="Beta-prop_IFT140_1st"/>
    <property type="match status" value="1"/>
</dbReference>
<dbReference type="SUPFAM" id="SSF50978">
    <property type="entry name" value="WD40 repeat-like"/>
    <property type="match status" value="2"/>
</dbReference>
<dbReference type="Pfam" id="PF24760">
    <property type="entry name" value="TPR_IF140_C"/>
    <property type="match status" value="1"/>
</dbReference>
<dbReference type="InterPro" id="IPR011990">
    <property type="entry name" value="TPR-like_helical_dom_sf"/>
</dbReference>
<dbReference type="PANTHER" id="PTHR15722:SF7">
    <property type="entry name" value="INTRAFLAGELLAR TRANSPORT PROTEIN 140 HOMOLOG"/>
    <property type="match status" value="1"/>
</dbReference>
<evidence type="ECO:0000259" key="9">
    <source>
        <dbReference type="Pfam" id="PF23383"/>
    </source>
</evidence>
<evidence type="ECO:0000256" key="8">
    <source>
        <dbReference type="SAM" id="Coils"/>
    </source>
</evidence>
<dbReference type="InterPro" id="IPR015943">
    <property type="entry name" value="WD40/YVTN_repeat-like_dom_sf"/>
</dbReference>
<dbReference type="GO" id="GO:0005930">
    <property type="term" value="C:axoneme"/>
    <property type="evidence" value="ECO:0007669"/>
    <property type="project" value="TreeGrafter"/>
</dbReference>
<evidence type="ECO:0000256" key="5">
    <source>
        <dbReference type="ARBA" id="ARBA00023069"/>
    </source>
</evidence>
<dbReference type="InterPro" id="IPR056168">
    <property type="entry name" value="TPR_IF140/IFT172/WDR19"/>
</dbReference>
<evidence type="ECO:0000256" key="7">
    <source>
        <dbReference type="PROSITE-ProRule" id="PRU00221"/>
    </source>
</evidence>
<dbReference type="PANTHER" id="PTHR15722">
    <property type="entry name" value="IFT140/172-RELATED"/>
    <property type="match status" value="1"/>
</dbReference>
<dbReference type="InterPro" id="IPR056154">
    <property type="entry name" value="Beta-prop_IFT140_1st"/>
</dbReference>
<keyword evidence="3" id="KW-0677">Repeat</keyword>
<evidence type="ECO:0000259" key="12">
    <source>
        <dbReference type="Pfam" id="PF24762"/>
    </source>
</evidence>
<accession>A0A7J6NG32</accession>
<feature type="coiled-coil region" evidence="8">
    <location>
        <begin position="1354"/>
        <end position="1381"/>
    </location>
</feature>
<gene>
    <name evidence="13" type="ORF">FOZ60_010234</name>
</gene>
<protein>
    <recommendedName>
        <fullName evidence="15">Intraflagellar transport protein 140</fullName>
    </recommendedName>
</protein>
<evidence type="ECO:0000256" key="4">
    <source>
        <dbReference type="ARBA" id="ARBA00022803"/>
    </source>
</evidence>
<feature type="repeat" description="WD" evidence="7">
    <location>
        <begin position="126"/>
        <end position="147"/>
    </location>
</feature>
<dbReference type="InterPro" id="IPR036322">
    <property type="entry name" value="WD40_repeat_dom_sf"/>
</dbReference>
<comment type="caution">
    <text evidence="13">The sequence shown here is derived from an EMBL/GenBank/DDBJ whole genome shotgun (WGS) entry which is preliminary data.</text>
</comment>
<evidence type="ECO:0000256" key="6">
    <source>
        <dbReference type="ARBA" id="ARBA00023273"/>
    </source>
</evidence>
<dbReference type="InterPro" id="IPR001680">
    <property type="entry name" value="WD40_rpt"/>
</dbReference>
<dbReference type="Gene3D" id="1.25.40.470">
    <property type="match status" value="1"/>
</dbReference>
<dbReference type="OrthoDB" id="10258787at2759"/>
<dbReference type="Gene3D" id="1.25.40.10">
    <property type="entry name" value="Tetratricopeptide repeat domain"/>
    <property type="match status" value="1"/>
</dbReference>
<dbReference type="GO" id="GO:0036064">
    <property type="term" value="C:ciliary basal body"/>
    <property type="evidence" value="ECO:0007669"/>
    <property type="project" value="TreeGrafter"/>
</dbReference>
<dbReference type="SMART" id="SM00320">
    <property type="entry name" value="WD40"/>
    <property type="match status" value="4"/>
</dbReference>
<feature type="domain" description="IFT140 first beta-propeller" evidence="9">
    <location>
        <begin position="184"/>
        <end position="381"/>
    </location>
</feature>
<feature type="domain" description="IFT140 second beta-propeller" evidence="10">
    <location>
        <begin position="418"/>
        <end position="625"/>
    </location>
</feature>
<dbReference type="PROSITE" id="PS50082">
    <property type="entry name" value="WD_REPEATS_2"/>
    <property type="match status" value="1"/>
</dbReference>
<feature type="domain" description="IF140/IFT172/WDR19 TPR" evidence="12">
    <location>
        <begin position="1084"/>
        <end position="1336"/>
    </location>
</feature>